<dbReference type="SUPFAM" id="SSF46992">
    <property type="entry name" value="Ribosomal protein S20"/>
    <property type="match status" value="1"/>
</dbReference>
<comment type="similarity">
    <text evidence="1 7">Belongs to the bacterial ribosomal protein bS20 family.</text>
</comment>
<dbReference type="STRING" id="1798481.A2678_02900"/>
<sequence>MAITSSAKKAIRTAAKKHVFNVRRKNALYDATKAVIQAVTAKEVVKAEKLLPAAYAAIDKARKTGVIKANTASRKKSRLTGLIKRSKV</sequence>
<dbReference type="GO" id="GO:0003735">
    <property type="term" value="F:structural constituent of ribosome"/>
    <property type="evidence" value="ECO:0007669"/>
    <property type="project" value="InterPro"/>
</dbReference>
<keyword evidence="4 7" id="KW-0689">Ribosomal protein</keyword>
<dbReference type="PANTHER" id="PTHR33398:SF1">
    <property type="entry name" value="SMALL RIBOSOMAL SUBUNIT PROTEIN BS20C"/>
    <property type="match status" value="1"/>
</dbReference>
<dbReference type="GO" id="GO:0070181">
    <property type="term" value="F:small ribosomal subunit rRNA binding"/>
    <property type="evidence" value="ECO:0007669"/>
    <property type="project" value="TreeGrafter"/>
</dbReference>
<evidence type="ECO:0000313" key="9">
    <source>
        <dbReference type="Proteomes" id="UP000178815"/>
    </source>
</evidence>
<dbReference type="GO" id="GO:0015935">
    <property type="term" value="C:small ribosomal subunit"/>
    <property type="evidence" value="ECO:0007669"/>
    <property type="project" value="TreeGrafter"/>
</dbReference>
<comment type="caution">
    <text evidence="8">The sequence shown here is derived from an EMBL/GenBank/DDBJ whole genome shotgun (WGS) entry which is preliminary data.</text>
</comment>
<accession>A0A1F6CHA0</accession>
<keyword evidence="2 7" id="KW-0699">rRNA-binding</keyword>
<keyword evidence="5 7" id="KW-0687">Ribonucleoprotein</keyword>
<dbReference type="Pfam" id="PF01649">
    <property type="entry name" value="Ribosomal_S20p"/>
    <property type="match status" value="1"/>
</dbReference>
<dbReference type="GO" id="GO:0006412">
    <property type="term" value="P:translation"/>
    <property type="evidence" value="ECO:0007669"/>
    <property type="project" value="UniProtKB-UniRule"/>
</dbReference>
<organism evidence="8 9">
    <name type="scientific">Candidatus Kaiserbacteria bacterium RIFCSPHIGHO2_01_FULL_53_31</name>
    <dbReference type="NCBI Taxonomy" id="1798481"/>
    <lineage>
        <taxon>Bacteria</taxon>
        <taxon>Candidatus Kaiseribacteriota</taxon>
    </lineage>
</organism>
<comment type="function">
    <text evidence="7">Binds directly to 16S ribosomal RNA.</text>
</comment>
<dbReference type="Gene3D" id="1.20.58.110">
    <property type="entry name" value="Ribosomal protein S20"/>
    <property type="match status" value="1"/>
</dbReference>
<reference evidence="8 9" key="1">
    <citation type="journal article" date="2016" name="Nat. Commun.">
        <title>Thousands of microbial genomes shed light on interconnected biogeochemical processes in an aquifer system.</title>
        <authorList>
            <person name="Anantharaman K."/>
            <person name="Brown C.T."/>
            <person name="Hug L.A."/>
            <person name="Sharon I."/>
            <person name="Castelle C.J."/>
            <person name="Probst A.J."/>
            <person name="Thomas B.C."/>
            <person name="Singh A."/>
            <person name="Wilkins M.J."/>
            <person name="Karaoz U."/>
            <person name="Brodie E.L."/>
            <person name="Williams K.H."/>
            <person name="Hubbard S.S."/>
            <person name="Banfield J.F."/>
        </authorList>
    </citation>
    <scope>NUCLEOTIDE SEQUENCE [LARGE SCALE GENOMIC DNA]</scope>
</reference>
<dbReference type="InterPro" id="IPR002583">
    <property type="entry name" value="Ribosomal_bS20"/>
</dbReference>
<dbReference type="Proteomes" id="UP000178815">
    <property type="component" value="Unassembled WGS sequence"/>
</dbReference>
<evidence type="ECO:0000313" key="8">
    <source>
        <dbReference type="EMBL" id="OGG48360.1"/>
    </source>
</evidence>
<evidence type="ECO:0000256" key="1">
    <source>
        <dbReference type="ARBA" id="ARBA00007634"/>
    </source>
</evidence>
<dbReference type="PANTHER" id="PTHR33398">
    <property type="entry name" value="30S RIBOSOMAL PROTEIN S20"/>
    <property type="match status" value="1"/>
</dbReference>
<evidence type="ECO:0000256" key="3">
    <source>
        <dbReference type="ARBA" id="ARBA00022884"/>
    </source>
</evidence>
<dbReference type="EMBL" id="MFKU01000014">
    <property type="protein sequence ID" value="OGG48360.1"/>
    <property type="molecule type" value="Genomic_DNA"/>
</dbReference>
<evidence type="ECO:0000256" key="2">
    <source>
        <dbReference type="ARBA" id="ARBA00022730"/>
    </source>
</evidence>
<evidence type="ECO:0000256" key="7">
    <source>
        <dbReference type="HAMAP-Rule" id="MF_00500"/>
    </source>
</evidence>
<keyword evidence="3 7" id="KW-0694">RNA-binding</keyword>
<evidence type="ECO:0000256" key="5">
    <source>
        <dbReference type="ARBA" id="ARBA00023274"/>
    </source>
</evidence>
<protein>
    <recommendedName>
        <fullName evidence="6 7">Small ribosomal subunit protein bS20</fullName>
    </recommendedName>
</protein>
<gene>
    <name evidence="7" type="primary">rpsT</name>
    <name evidence="8" type="ORF">A2678_02900</name>
</gene>
<dbReference type="NCBIfam" id="TIGR00029">
    <property type="entry name" value="S20"/>
    <property type="match status" value="1"/>
</dbReference>
<evidence type="ECO:0000256" key="6">
    <source>
        <dbReference type="ARBA" id="ARBA00035136"/>
    </source>
</evidence>
<dbReference type="HAMAP" id="MF_00500">
    <property type="entry name" value="Ribosomal_bS20"/>
    <property type="match status" value="1"/>
</dbReference>
<dbReference type="InterPro" id="IPR036510">
    <property type="entry name" value="Ribosomal_bS20_sf"/>
</dbReference>
<evidence type="ECO:0000256" key="4">
    <source>
        <dbReference type="ARBA" id="ARBA00022980"/>
    </source>
</evidence>
<name>A0A1F6CHA0_9BACT</name>
<proteinExistence type="inferred from homology"/>
<dbReference type="AlphaFoldDB" id="A0A1F6CHA0"/>